<sequence length="242" mass="27594">MIAAVYIQLFVFLMIWGGGYLIYKKRMYGLLSGFNTKSEEDQERLIEAGFPQASGRMLMNTSYILLAGAVIALFGWVEEAVLLSWGVWLAVLFGRALFLNRMNKSHTQKLDGFIIIFSAIFVFGGTTALFIAGEAENDIAVTDGQIEVTGWYGSKWTVEDVTSVSLIETPPDTRMRTNGIAYGHRQKGLFRVDELGNGRLYLFRNHPPFLFVQTEDDFFFINSRDEERTQAWYEEIRSMTEK</sequence>
<evidence type="ECO:0008006" key="4">
    <source>
        <dbReference type="Google" id="ProtNLM"/>
    </source>
</evidence>
<feature type="transmembrane region" description="Helical" evidence="1">
    <location>
        <begin position="112"/>
        <end position="132"/>
    </location>
</feature>
<feature type="transmembrane region" description="Helical" evidence="1">
    <location>
        <begin position="82"/>
        <end position="100"/>
    </location>
</feature>
<feature type="transmembrane region" description="Helical" evidence="1">
    <location>
        <begin position="6"/>
        <end position="23"/>
    </location>
</feature>
<name>A0A2W0H193_9BACI</name>
<dbReference type="Proteomes" id="UP000248066">
    <property type="component" value="Unassembled WGS sequence"/>
</dbReference>
<dbReference type="RefSeq" id="WP_110521689.1">
    <property type="nucleotide sequence ID" value="NZ_PDOF01000004.1"/>
</dbReference>
<protein>
    <recommendedName>
        <fullName evidence="4">DUF3784 domain-containing protein</fullName>
    </recommendedName>
</protein>
<reference evidence="2 3" key="1">
    <citation type="submission" date="2017-10" db="EMBL/GenBank/DDBJ databases">
        <title>Bacillus sp. nov., a halophilic bacterium isolated from a Yangshapao Lake.</title>
        <authorList>
            <person name="Wang H."/>
        </authorList>
    </citation>
    <scope>NUCLEOTIDE SEQUENCE [LARGE SCALE GENOMIC DNA]</scope>
    <source>
        <strain evidence="2 3">YSP-3</strain>
    </source>
</reference>
<keyword evidence="1" id="KW-0812">Transmembrane</keyword>
<keyword evidence="3" id="KW-1185">Reference proteome</keyword>
<proteinExistence type="predicted"/>
<organism evidence="2 3">
    <name type="scientific">Alteribacter lacisalsi</name>
    <dbReference type="NCBI Taxonomy" id="2045244"/>
    <lineage>
        <taxon>Bacteria</taxon>
        <taxon>Bacillati</taxon>
        <taxon>Bacillota</taxon>
        <taxon>Bacilli</taxon>
        <taxon>Bacillales</taxon>
        <taxon>Bacillaceae</taxon>
        <taxon>Alteribacter</taxon>
    </lineage>
</organism>
<dbReference type="EMBL" id="PDOF01000004">
    <property type="protein sequence ID" value="PYZ95564.1"/>
    <property type="molecule type" value="Genomic_DNA"/>
</dbReference>
<feature type="transmembrane region" description="Helical" evidence="1">
    <location>
        <begin position="57"/>
        <end position="76"/>
    </location>
</feature>
<comment type="caution">
    <text evidence="2">The sequence shown here is derived from an EMBL/GenBank/DDBJ whole genome shotgun (WGS) entry which is preliminary data.</text>
</comment>
<gene>
    <name evidence="2" type="ORF">CR205_18720</name>
</gene>
<dbReference type="Pfam" id="PF12650">
    <property type="entry name" value="DUF3784"/>
    <property type="match status" value="1"/>
</dbReference>
<keyword evidence="1" id="KW-1133">Transmembrane helix</keyword>
<evidence type="ECO:0000313" key="2">
    <source>
        <dbReference type="EMBL" id="PYZ95564.1"/>
    </source>
</evidence>
<dbReference type="OrthoDB" id="2082701at2"/>
<dbReference type="InterPro" id="IPR017259">
    <property type="entry name" value="UCP037672"/>
</dbReference>
<keyword evidence="1" id="KW-0472">Membrane</keyword>
<dbReference type="AlphaFoldDB" id="A0A2W0H193"/>
<evidence type="ECO:0000256" key="1">
    <source>
        <dbReference type="SAM" id="Phobius"/>
    </source>
</evidence>
<evidence type="ECO:0000313" key="3">
    <source>
        <dbReference type="Proteomes" id="UP000248066"/>
    </source>
</evidence>
<accession>A0A2W0H193</accession>